<name>A0A2H3DLE1_ARMGA</name>
<protein>
    <recommendedName>
        <fullName evidence="3">CCHC-type domain-containing protein</fullName>
    </recommendedName>
</protein>
<dbReference type="SUPFAM" id="SSF57756">
    <property type="entry name" value="Retrovirus zinc finger-like domains"/>
    <property type="match status" value="1"/>
</dbReference>
<evidence type="ECO:0000259" key="3">
    <source>
        <dbReference type="SMART" id="SM00343"/>
    </source>
</evidence>
<reference evidence="5" key="1">
    <citation type="journal article" date="2017" name="Nat. Ecol. Evol.">
        <title>Genome expansion and lineage-specific genetic innovations in the forest pathogenic fungi Armillaria.</title>
        <authorList>
            <person name="Sipos G."/>
            <person name="Prasanna A.N."/>
            <person name="Walter M.C."/>
            <person name="O'Connor E."/>
            <person name="Balint B."/>
            <person name="Krizsan K."/>
            <person name="Kiss B."/>
            <person name="Hess J."/>
            <person name="Varga T."/>
            <person name="Slot J."/>
            <person name="Riley R."/>
            <person name="Boka B."/>
            <person name="Rigling D."/>
            <person name="Barry K."/>
            <person name="Lee J."/>
            <person name="Mihaltcheva S."/>
            <person name="LaButti K."/>
            <person name="Lipzen A."/>
            <person name="Waldron R."/>
            <person name="Moloney N.M."/>
            <person name="Sperisen C."/>
            <person name="Kredics L."/>
            <person name="Vagvoelgyi C."/>
            <person name="Patrignani A."/>
            <person name="Fitzpatrick D."/>
            <person name="Nagy I."/>
            <person name="Doyle S."/>
            <person name="Anderson J.B."/>
            <person name="Grigoriev I.V."/>
            <person name="Gueldener U."/>
            <person name="Muensterkoetter M."/>
            <person name="Nagy L.G."/>
        </authorList>
    </citation>
    <scope>NUCLEOTIDE SEQUENCE [LARGE SCALE GENOMIC DNA]</scope>
    <source>
        <strain evidence="5">Ar21-2</strain>
    </source>
</reference>
<dbReference type="GO" id="GO:0008270">
    <property type="term" value="F:zinc ion binding"/>
    <property type="evidence" value="ECO:0007669"/>
    <property type="project" value="InterPro"/>
</dbReference>
<dbReference type="InParanoid" id="A0A2H3DLE1"/>
<feature type="region of interest" description="Disordered" evidence="2">
    <location>
        <begin position="223"/>
        <end position="245"/>
    </location>
</feature>
<gene>
    <name evidence="4" type="ORF">ARMGADRAFT_1077549</name>
</gene>
<dbReference type="Proteomes" id="UP000217790">
    <property type="component" value="Unassembled WGS sequence"/>
</dbReference>
<feature type="compositionally biased region" description="Acidic residues" evidence="2">
    <location>
        <begin position="235"/>
        <end position="245"/>
    </location>
</feature>
<evidence type="ECO:0000256" key="1">
    <source>
        <dbReference type="ARBA" id="ARBA00022664"/>
    </source>
</evidence>
<dbReference type="AlphaFoldDB" id="A0A2H3DLE1"/>
<keyword evidence="1" id="KW-0507">mRNA processing</keyword>
<dbReference type="SMART" id="SM00343">
    <property type="entry name" value="ZnF_C2HC"/>
    <property type="match status" value="1"/>
</dbReference>
<feature type="domain" description="CCHC-type" evidence="3">
    <location>
        <begin position="180"/>
        <end position="198"/>
    </location>
</feature>
<evidence type="ECO:0000313" key="4">
    <source>
        <dbReference type="EMBL" id="PBK96035.1"/>
    </source>
</evidence>
<feature type="region of interest" description="Disordered" evidence="2">
    <location>
        <begin position="273"/>
        <end position="336"/>
    </location>
</feature>
<proteinExistence type="predicted"/>
<feature type="region of interest" description="Disordered" evidence="2">
    <location>
        <begin position="127"/>
        <end position="174"/>
    </location>
</feature>
<dbReference type="InterPro" id="IPR036875">
    <property type="entry name" value="Znf_CCHC_sf"/>
</dbReference>
<evidence type="ECO:0000256" key="2">
    <source>
        <dbReference type="SAM" id="MobiDB-lite"/>
    </source>
</evidence>
<dbReference type="EMBL" id="KZ293651">
    <property type="protein sequence ID" value="PBK96035.1"/>
    <property type="molecule type" value="Genomic_DNA"/>
</dbReference>
<dbReference type="InterPro" id="IPR001878">
    <property type="entry name" value="Znf_CCHC"/>
</dbReference>
<accession>A0A2H3DLE1</accession>
<feature type="compositionally biased region" description="Basic and acidic residues" evidence="2">
    <location>
        <begin position="139"/>
        <end position="151"/>
    </location>
</feature>
<dbReference type="GO" id="GO:0003676">
    <property type="term" value="F:nucleic acid binding"/>
    <property type="evidence" value="ECO:0007669"/>
    <property type="project" value="InterPro"/>
</dbReference>
<dbReference type="GO" id="GO:0006397">
    <property type="term" value="P:mRNA processing"/>
    <property type="evidence" value="ECO:0007669"/>
    <property type="project" value="UniProtKB-KW"/>
</dbReference>
<dbReference type="STRING" id="47427.A0A2H3DLE1"/>
<dbReference type="Gene3D" id="4.10.60.10">
    <property type="entry name" value="Zinc finger, CCHC-type"/>
    <property type="match status" value="1"/>
</dbReference>
<organism evidence="4 5">
    <name type="scientific">Armillaria gallica</name>
    <name type="common">Bulbous honey fungus</name>
    <name type="synonym">Armillaria bulbosa</name>
    <dbReference type="NCBI Taxonomy" id="47427"/>
    <lineage>
        <taxon>Eukaryota</taxon>
        <taxon>Fungi</taxon>
        <taxon>Dikarya</taxon>
        <taxon>Basidiomycota</taxon>
        <taxon>Agaricomycotina</taxon>
        <taxon>Agaricomycetes</taxon>
        <taxon>Agaricomycetidae</taxon>
        <taxon>Agaricales</taxon>
        <taxon>Marasmiineae</taxon>
        <taxon>Physalacriaceae</taxon>
        <taxon>Armillaria</taxon>
    </lineage>
</organism>
<sequence>MRQAFKDAKWDDTDESVEGWKDLLKQLVDDMDIPPDDYSAKSKFMECLPRHIQSCIFADKMLVEYNSLEELYQAGLDAEYAVKAERRFAKSTKNSKDNNERPEQTLRTMEVKMPRYSNFGSRRWIQTSQPQQAGVAEPKLTDKHQHMERRPPPATRQTKPRIPEARVSGNENGGQQRSIICFRCGKEGHIASSQECPENGKKPSYAQIQAAHTIIMDAISKSVGAEEHPKAKGDDEAEDGAYDNVDMEIYDDDEEDSVDSEGNIKMMNYIADTADDDSWSNTDSRNSDDEVMYGNPREDDDTELMQTIPLSEFGGPTPDSATSPVLRIRVNPRQVE</sequence>
<feature type="compositionally biased region" description="Basic and acidic residues" evidence="2">
    <location>
        <begin position="224"/>
        <end position="234"/>
    </location>
</feature>
<evidence type="ECO:0000313" key="5">
    <source>
        <dbReference type="Proteomes" id="UP000217790"/>
    </source>
</evidence>
<keyword evidence="5" id="KW-1185">Reference proteome</keyword>
<dbReference type="OrthoDB" id="3254954at2759"/>